<comment type="function">
    <text evidence="7">Mechanosensitive channel that participates in the regulation of osmotic pressure changes within the cell, opening in response to stretch forces in the membrane lipid bilayer, without the need for other proteins. Contributes to normal resistance to hypoosmotic shock. Forms an ion channel of 1.0 nanosiemens conductance with a slight preference for anions.</text>
</comment>
<dbReference type="RefSeq" id="WP_116652020.1">
    <property type="nucleotide sequence ID" value="NZ_QUZK01000054.1"/>
</dbReference>
<dbReference type="Gene3D" id="3.30.70.100">
    <property type="match status" value="1"/>
</dbReference>
<dbReference type="Proteomes" id="UP000260351">
    <property type="component" value="Unassembled WGS sequence"/>
</dbReference>
<dbReference type="InterPro" id="IPR011014">
    <property type="entry name" value="MscS_channel_TM-2"/>
</dbReference>
<keyword evidence="11" id="KW-1185">Reference proteome</keyword>
<evidence type="ECO:0000259" key="8">
    <source>
        <dbReference type="Pfam" id="PF00924"/>
    </source>
</evidence>
<accession>A0A3E1K4C8</accession>
<comment type="similarity">
    <text evidence="2 7">Belongs to the MscS (TC 1.A.23) family.</text>
</comment>
<evidence type="ECO:0000256" key="6">
    <source>
        <dbReference type="ARBA" id="ARBA00023136"/>
    </source>
</evidence>
<dbReference type="InterPro" id="IPR010920">
    <property type="entry name" value="LSM_dom_sf"/>
</dbReference>
<dbReference type="InterPro" id="IPR023408">
    <property type="entry name" value="MscS_beta-dom_sf"/>
</dbReference>
<keyword evidence="5 7" id="KW-1133">Transmembrane helix</keyword>
<dbReference type="GO" id="GO:0005886">
    <property type="term" value="C:plasma membrane"/>
    <property type="evidence" value="ECO:0007669"/>
    <property type="project" value="UniProtKB-SubCell"/>
</dbReference>
<evidence type="ECO:0000313" key="10">
    <source>
        <dbReference type="EMBL" id="RFF28871.1"/>
    </source>
</evidence>
<comment type="subcellular location">
    <subcellularLocation>
        <location evidence="7">Cell inner membrane</location>
        <topology evidence="7">Multi-pass membrane protein</topology>
    </subcellularLocation>
    <subcellularLocation>
        <location evidence="1">Cell membrane</location>
        <topology evidence="1">Multi-pass membrane protein</topology>
    </subcellularLocation>
</comment>
<dbReference type="Pfam" id="PF05552">
    <property type="entry name" value="MS_channel_1st_1"/>
    <property type="match status" value="1"/>
</dbReference>
<dbReference type="InterPro" id="IPR049278">
    <property type="entry name" value="MS_channel_C"/>
</dbReference>
<dbReference type="InterPro" id="IPR045275">
    <property type="entry name" value="MscS_archaea/bacteria_type"/>
</dbReference>
<dbReference type="PROSITE" id="PS01246">
    <property type="entry name" value="UPF0003"/>
    <property type="match status" value="1"/>
</dbReference>
<gene>
    <name evidence="10" type="ORF">DZC52_15245</name>
</gene>
<feature type="domain" description="Mechanosensitive ion channel MscS C-terminal" evidence="9">
    <location>
        <begin position="182"/>
        <end position="260"/>
    </location>
</feature>
<keyword evidence="7" id="KW-0407">Ion channel</keyword>
<name>A0A3E1K4C8_9GAMM</name>
<dbReference type="Pfam" id="PF00924">
    <property type="entry name" value="MS_channel_2nd"/>
    <property type="match status" value="1"/>
</dbReference>
<dbReference type="InterPro" id="IPR008910">
    <property type="entry name" value="MSC_TM_helix"/>
</dbReference>
<dbReference type="EMBL" id="QUZK01000054">
    <property type="protein sequence ID" value="RFF28871.1"/>
    <property type="molecule type" value="Genomic_DNA"/>
</dbReference>
<keyword evidence="7" id="KW-0997">Cell inner membrane</keyword>
<dbReference type="Gene3D" id="1.10.287.1260">
    <property type="match status" value="1"/>
</dbReference>
<protein>
    <recommendedName>
        <fullName evidence="7">Small-conductance mechanosensitive channel</fullName>
    </recommendedName>
</protein>
<evidence type="ECO:0000256" key="1">
    <source>
        <dbReference type="ARBA" id="ARBA00004651"/>
    </source>
</evidence>
<comment type="subunit">
    <text evidence="7">Homoheptamer.</text>
</comment>
<keyword evidence="7" id="KW-0406">Ion transport</keyword>
<dbReference type="InterPro" id="IPR006685">
    <property type="entry name" value="MscS_channel_2nd"/>
</dbReference>
<feature type="transmembrane region" description="Helical" evidence="7">
    <location>
        <begin position="16"/>
        <end position="37"/>
    </location>
</feature>
<evidence type="ECO:0000256" key="3">
    <source>
        <dbReference type="ARBA" id="ARBA00022475"/>
    </source>
</evidence>
<dbReference type="PANTHER" id="PTHR30221">
    <property type="entry name" value="SMALL-CONDUCTANCE MECHANOSENSITIVE CHANNEL"/>
    <property type="match status" value="1"/>
</dbReference>
<organism evidence="10 11">
    <name type="scientific">Wenzhouxiangella sediminis</name>
    <dbReference type="NCBI Taxonomy" id="1792836"/>
    <lineage>
        <taxon>Bacteria</taxon>
        <taxon>Pseudomonadati</taxon>
        <taxon>Pseudomonadota</taxon>
        <taxon>Gammaproteobacteria</taxon>
        <taxon>Chromatiales</taxon>
        <taxon>Wenzhouxiangellaceae</taxon>
        <taxon>Wenzhouxiangella</taxon>
    </lineage>
</organism>
<evidence type="ECO:0000256" key="5">
    <source>
        <dbReference type="ARBA" id="ARBA00022989"/>
    </source>
</evidence>
<dbReference type="Gene3D" id="2.30.30.60">
    <property type="match status" value="1"/>
</dbReference>
<evidence type="ECO:0000313" key="11">
    <source>
        <dbReference type="Proteomes" id="UP000260351"/>
    </source>
</evidence>
<dbReference type="InterPro" id="IPR006686">
    <property type="entry name" value="MscS_channel_CS"/>
</dbReference>
<feature type="transmembrane region" description="Helical" evidence="7">
    <location>
        <begin position="57"/>
        <end position="78"/>
    </location>
</feature>
<dbReference type="AlphaFoldDB" id="A0A3E1K4C8"/>
<dbReference type="SUPFAM" id="SSF82689">
    <property type="entry name" value="Mechanosensitive channel protein MscS (YggB), C-terminal domain"/>
    <property type="match status" value="1"/>
</dbReference>
<feature type="transmembrane region" description="Helical" evidence="7">
    <location>
        <begin position="84"/>
        <end position="103"/>
    </location>
</feature>
<evidence type="ECO:0000256" key="2">
    <source>
        <dbReference type="ARBA" id="ARBA00008017"/>
    </source>
</evidence>
<sequence length="279" mass="30040">MESLQEWYANLETAQILAIIWKVVGALLIFIIGRWVAKAVVALANKAMTRKQLDAMLVAFLGTILYSALLLCVILASISYVGVAITPLIAILGGAALAIGLALQSSLSNFASGVMLVGYQPFTKGHFVEAGGVSGTVERVGLFNTQLITPDNRNVIVPNGQITSAPITNYSAFETRRCDLLIGVDYGDDLKVARDTIWKVITGHEKVLKDPEPAILVMDLADSSVNFAVRPWVNAADYWVVRSELLEQIKTELEAAGCSIPFPQRTVHHVNDGSSAGSD</sequence>
<dbReference type="SUPFAM" id="SSF82861">
    <property type="entry name" value="Mechanosensitive channel protein MscS (YggB), transmembrane region"/>
    <property type="match status" value="1"/>
</dbReference>
<reference evidence="10 11" key="1">
    <citation type="submission" date="2018-08" db="EMBL/GenBank/DDBJ databases">
        <title>Wenzhouxiangella salilacus sp. nov., a novel bacterium isolated from a saline lake in Xinjiang Province, China.</title>
        <authorList>
            <person name="Han S."/>
        </authorList>
    </citation>
    <scope>NUCLEOTIDE SEQUENCE [LARGE SCALE GENOMIC DNA]</scope>
    <source>
        <strain evidence="10 11">XDB06</strain>
    </source>
</reference>
<feature type="domain" description="Mechanosensitive ion channel MscS" evidence="8">
    <location>
        <begin position="106"/>
        <end position="171"/>
    </location>
</feature>
<keyword evidence="3" id="KW-1003">Cell membrane</keyword>
<dbReference type="SUPFAM" id="SSF50182">
    <property type="entry name" value="Sm-like ribonucleoproteins"/>
    <property type="match status" value="1"/>
</dbReference>
<comment type="caution">
    <text evidence="7">Lacks conserved residue(s) required for the propagation of feature annotation.</text>
</comment>
<evidence type="ECO:0000259" key="9">
    <source>
        <dbReference type="Pfam" id="PF21082"/>
    </source>
</evidence>
<dbReference type="OrthoDB" id="9799209at2"/>
<dbReference type="Pfam" id="PF21082">
    <property type="entry name" value="MS_channel_3rd"/>
    <property type="match status" value="1"/>
</dbReference>
<keyword evidence="7" id="KW-0813">Transport</keyword>
<comment type="caution">
    <text evidence="10">The sequence shown here is derived from an EMBL/GenBank/DDBJ whole genome shotgun (WGS) entry which is preliminary data.</text>
</comment>
<keyword evidence="4 7" id="KW-0812">Transmembrane</keyword>
<keyword evidence="6 7" id="KW-0472">Membrane</keyword>
<proteinExistence type="inferred from homology"/>
<evidence type="ECO:0000256" key="4">
    <source>
        <dbReference type="ARBA" id="ARBA00022692"/>
    </source>
</evidence>
<dbReference type="InterPro" id="IPR011066">
    <property type="entry name" value="MscS_channel_C_sf"/>
</dbReference>
<evidence type="ECO:0000256" key="7">
    <source>
        <dbReference type="RuleBase" id="RU369025"/>
    </source>
</evidence>
<dbReference type="PANTHER" id="PTHR30221:SF1">
    <property type="entry name" value="SMALL-CONDUCTANCE MECHANOSENSITIVE CHANNEL"/>
    <property type="match status" value="1"/>
</dbReference>
<dbReference type="GO" id="GO:0008381">
    <property type="term" value="F:mechanosensitive monoatomic ion channel activity"/>
    <property type="evidence" value="ECO:0007669"/>
    <property type="project" value="InterPro"/>
</dbReference>